<evidence type="ECO:0000256" key="12">
    <source>
        <dbReference type="ARBA" id="ARBA00049091"/>
    </source>
</evidence>
<name>A0A1I1W6F4_9GAMM</name>
<dbReference type="PIRSF" id="PIRSF000239">
    <property type="entry name" value="AHPC"/>
    <property type="match status" value="1"/>
</dbReference>
<dbReference type="InterPro" id="IPR013766">
    <property type="entry name" value="Thioredoxin_domain"/>
</dbReference>
<evidence type="ECO:0000256" key="7">
    <source>
        <dbReference type="ARBA" id="ARBA00023157"/>
    </source>
</evidence>
<comment type="subunit">
    <text evidence="2">Monomer.</text>
</comment>
<evidence type="ECO:0000256" key="5">
    <source>
        <dbReference type="ARBA" id="ARBA00022862"/>
    </source>
</evidence>
<feature type="domain" description="Thioredoxin" evidence="14">
    <location>
        <begin position="5"/>
        <end position="156"/>
    </location>
</feature>
<dbReference type="GO" id="GO:0005737">
    <property type="term" value="C:cytoplasm"/>
    <property type="evidence" value="ECO:0007669"/>
    <property type="project" value="TreeGrafter"/>
</dbReference>
<keyword evidence="7" id="KW-1015">Disulfide bond</keyword>
<accession>A0A1I1W6F4</accession>
<evidence type="ECO:0000256" key="10">
    <source>
        <dbReference type="ARBA" id="ARBA00038489"/>
    </source>
</evidence>
<gene>
    <name evidence="15" type="ORF">SAMN05660831_02577</name>
</gene>
<dbReference type="GO" id="GO:0045454">
    <property type="term" value="P:cell redox homeostasis"/>
    <property type="evidence" value="ECO:0007669"/>
    <property type="project" value="TreeGrafter"/>
</dbReference>
<evidence type="ECO:0000256" key="4">
    <source>
        <dbReference type="ARBA" id="ARBA00022559"/>
    </source>
</evidence>
<evidence type="ECO:0000313" key="15">
    <source>
        <dbReference type="EMBL" id="SFD90631.1"/>
    </source>
</evidence>
<evidence type="ECO:0000256" key="11">
    <source>
        <dbReference type="ARBA" id="ARBA00042639"/>
    </source>
</evidence>
<dbReference type="AlphaFoldDB" id="A0A1I1W6F4"/>
<protein>
    <recommendedName>
        <fullName evidence="3">thioredoxin-dependent peroxiredoxin</fullName>
        <ecNumber evidence="3">1.11.1.24</ecNumber>
    </recommendedName>
    <alternativeName>
        <fullName evidence="9">Thioredoxin peroxidase</fullName>
    </alternativeName>
    <alternativeName>
        <fullName evidence="11">Thioredoxin-dependent peroxiredoxin Bcp</fullName>
    </alternativeName>
</protein>
<keyword evidence="6" id="KW-0560">Oxidoreductase</keyword>
<dbReference type="RefSeq" id="WP_093429187.1">
    <property type="nucleotide sequence ID" value="NZ_FOMJ01000012.1"/>
</dbReference>
<dbReference type="OrthoDB" id="9812811at2"/>
<evidence type="ECO:0000313" key="16">
    <source>
        <dbReference type="Proteomes" id="UP000198611"/>
    </source>
</evidence>
<dbReference type="PANTHER" id="PTHR42801:SF4">
    <property type="entry name" value="AHPC_TSA FAMILY PROTEIN"/>
    <property type="match status" value="1"/>
</dbReference>
<dbReference type="Proteomes" id="UP000198611">
    <property type="component" value="Unassembled WGS sequence"/>
</dbReference>
<dbReference type="Pfam" id="PF00578">
    <property type="entry name" value="AhpC-TSA"/>
    <property type="match status" value="1"/>
</dbReference>
<evidence type="ECO:0000256" key="13">
    <source>
        <dbReference type="PIRSR" id="PIRSR000239-1"/>
    </source>
</evidence>
<evidence type="ECO:0000256" key="2">
    <source>
        <dbReference type="ARBA" id="ARBA00011245"/>
    </source>
</evidence>
<dbReference type="Gene3D" id="3.40.30.10">
    <property type="entry name" value="Glutaredoxin"/>
    <property type="match status" value="1"/>
</dbReference>
<comment type="similarity">
    <text evidence="10">Belongs to the peroxiredoxin family. BCP/PrxQ subfamily.</text>
</comment>
<keyword evidence="5" id="KW-0049">Antioxidant</keyword>
<dbReference type="InterPro" id="IPR000866">
    <property type="entry name" value="AhpC/TSA"/>
</dbReference>
<evidence type="ECO:0000256" key="8">
    <source>
        <dbReference type="ARBA" id="ARBA00023284"/>
    </source>
</evidence>
<evidence type="ECO:0000256" key="1">
    <source>
        <dbReference type="ARBA" id="ARBA00003330"/>
    </source>
</evidence>
<dbReference type="InterPro" id="IPR024706">
    <property type="entry name" value="Peroxiredoxin_AhpC-typ"/>
</dbReference>
<reference evidence="15 16" key="1">
    <citation type="submission" date="2016-10" db="EMBL/GenBank/DDBJ databases">
        <authorList>
            <person name="de Groot N.N."/>
        </authorList>
    </citation>
    <scope>NUCLEOTIDE SEQUENCE [LARGE SCALE GENOMIC DNA]</scope>
    <source>
        <strain evidence="15 16">HL3</strain>
    </source>
</reference>
<keyword evidence="4" id="KW-0575">Peroxidase</keyword>
<comment type="function">
    <text evidence="1">Thiol-specific peroxidase that catalyzes the reduction of hydrogen peroxide and organic hydroperoxides to water and alcohols, respectively. Plays a role in cell protection against oxidative stress by detoxifying peroxides and as sensor of hydrogen peroxide-mediated signaling events.</text>
</comment>
<dbReference type="GO" id="GO:0008379">
    <property type="term" value="F:thioredoxin peroxidase activity"/>
    <property type="evidence" value="ECO:0007669"/>
    <property type="project" value="TreeGrafter"/>
</dbReference>
<organism evidence="15 16">
    <name type="scientific">Thiohalospira halophila DSM 15071</name>
    <dbReference type="NCBI Taxonomy" id="1123397"/>
    <lineage>
        <taxon>Bacteria</taxon>
        <taxon>Pseudomonadati</taxon>
        <taxon>Pseudomonadota</taxon>
        <taxon>Gammaproteobacteria</taxon>
        <taxon>Thiohalospirales</taxon>
        <taxon>Thiohalospiraceae</taxon>
        <taxon>Thiohalospira</taxon>
    </lineage>
</organism>
<evidence type="ECO:0000259" key="14">
    <source>
        <dbReference type="PROSITE" id="PS51352"/>
    </source>
</evidence>
<dbReference type="InterPro" id="IPR036249">
    <property type="entry name" value="Thioredoxin-like_sf"/>
</dbReference>
<evidence type="ECO:0000256" key="3">
    <source>
        <dbReference type="ARBA" id="ARBA00013017"/>
    </source>
</evidence>
<dbReference type="EC" id="1.11.1.24" evidence="3"/>
<comment type="catalytic activity">
    <reaction evidence="12">
        <text>a hydroperoxide + [thioredoxin]-dithiol = an alcohol + [thioredoxin]-disulfide + H2O</text>
        <dbReference type="Rhea" id="RHEA:62620"/>
        <dbReference type="Rhea" id="RHEA-COMP:10698"/>
        <dbReference type="Rhea" id="RHEA-COMP:10700"/>
        <dbReference type="ChEBI" id="CHEBI:15377"/>
        <dbReference type="ChEBI" id="CHEBI:29950"/>
        <dbReference type="ChEBI" id="CHEBI:30879"/>
        <dbReference type="ChEBI" id="CHEBI:35924"/>
        <dbReference type="ChEBI" id="CHEBI:50058"/>
        <dbReference type="EC" id="1.11.1.24"/>
    </reaction>
</comment>
<sequence length="156" mass="17303">MSDPLTVGDTAPDIRLPATGDQELSLADFRGQTVVLYFYPKDSTPGCTSESKDFTRLHDEFRNAGAVILGCSRDGVRSHENFRAKHDIPFDLLSDGNEELCNAFGVLKQKTMFGKKVMGIERSTFLIDPEGTIRQEWRKVKVDGHADAVLEALKAL</sequence>
<dbReference type="CDD" id="cd03017">
    <property type="entry name" value="PRX_BCP"/>
    <property type="match status" value="1"/>
</dbReference>
<keyword evidence="16" id="KW-1185">Reference proteome</keyword>
<dbReference type="EMBL" id="FOMJ01000012">
    <property type="protein sequence ID" value="SFD90631.1"/>
    <property type="molecule type" value="Genomic_DNA"/>
</dbReference>
<proteinExistence type="inferred from homology"/>
<dbReference type="FunFam" id="3.40.30.10:FF:000007">
    <property type="entry name" value="Thioredoxin-dependent thiol peroxidase"/>
    <property type="match status" value="1"/>
</dbReference>
<evidence type="ECO:0000256" key="9">
    <source>
        <dbReference type="ARBA" id="ARBA00032824"/>
    </source>
</evidence>
<dbReference type="InterPro" id="IPR050924">
    <property type="entry name" value="Peroxiredoxin_BCP/PrxQ"/>
</dbReference>
<dbReference type="SUPFAM" id="SSF52833">
    <property type="entry name" value="Thioredoxin-like"/>
    <property type="match status" value="1"/>
</dbReference>
<dbReference type="STRING" id="1123397.SAMN05660831_02577"/>
<keyword evidence="8" id="KW-0676">Redox-active center</keyword>
<dbReference type="PROSITE" id="PS51352">
    <property type="entry name" value="THIOREDOXIN_2"/>
    <property type="match status" value="1"/>
</dbReference>
<dbReference type="PANTHER" id="PTHR42801">
    <property type="entry name" value="THIOREDOXIN-DEPENDENT PEROXIDE REDUCTASE"/>
    <property type="match status" value="1"/>
</dbReference>
<dbReference type="GO" id="GO:0034599">
    <property type="term" value="P:cellular response to oxidative stress"/>
    <property type="evidence" value="ECO:0007669"/>
    <property type="project" value="TreeGrafter"/>
</dbReference>
<evidence type="ECO:0000256" key="6">
    <source>
        <dbReference type="ARBA" id="ARBA00023002"/>
    </source>
</evidence>
<feature type="active site" description="Cysteine sulfenic acid (-SOH) intermediate; for peroxidase activity" evidence="13">
    <location>
        <position position="47"/>
    </location>
</feature>